<gene>
    <name evidence="1" type="ORF">ACFQDM_02580</name>
</gene>
<accession>A0ABW1S6Y0</accession>
<dbReference type="RefSeq" id="WP_377375049.1">
    <property type="nucleotide sequence ID" value="NZ_JBHSSW010000003.1"/>
</dbReference>
<dbReference type="EMBL" id="JBHSSW010000003">
    <property type="protein sequence ID" value="MFC6196942.1"/>
    <property type="molecule type" value="Genomic_DNA"/>
</dbReference>
<evidence type="ECO:0000313" key="2">
    <source>
        <dbReference type="Proteomes" id="UP001596303"/>
    </source>
</evidence>
<dbReference type="Proteomes" id="UP001596303">
    <property type="component" value="Unassembled WGS sequence"/>
</dbReference>
<keyword evidence="2" id="KW-1185">Reference proteome</keyword>
<name>A0ABW1S6Y0_9PROT</name>
<reference evidence="2" key="1">
    <citation type="journal article" date="2019" name="Int. J. Syst. Evol. Microbiol.">
        <title>The Global Catalogue of Microorganisms (GCM) 10K type strain sequencing project: providing services to taxonomists for standard genome sequencing and annotation.</title>
        <authorList>
            <consortium name="The Broad Institute Genomics Platform"/>
            <consortium name="The Broad Institute Genome Sequencing Center for Infectious Disease"/>
            <person name="Wu L."/>
            <person name="Ma J."/>
        </authorList>
    </citation>
    <scope>NUCLEOTIDE SEQUENCE [LARGE SCALE GENOMIC DNA]</scope>
    <source>
        <strain evidence="2">CGMCC-1.15741</strain>
    </source>
</reference>
<comment type="caution">
    <text evidence="1">The sequence shown here is derived from an EMBL/GenBank/DDBJ whole genome shotgun (WGS) entry which is preliminary data.</text>
</comment>
<proteinExistence type="predicted"/>
<organism evidence="1 2">
    <name type="scientific">Ponticaulis profundi</name>
    <dbReference type="NCBI Taxonomy" id="2665222"/>
    <lineage>
        <taxon>Bacteria</taxon>
        <taxon>Pseudomonadati</taxon>
        <taxon>Pseudomonadota</taxon>
        <taxon>Alphaproteobacteria</taxon>
        <taxon>Hyphomonadales</taxon>
        <taxon>Hyphomonadaceae</taxon>
        <taxon>Ponticaulis</taxon>
    </lineage>
</organism>
<evidence type="ECO:0000313" key="1">
    <source>
        <dbReference type="EMBL" id="MFC6196942.1"/>
    </source>
</evidence>
<protein>
    <submittedName>
        <fullName evidence="1">Uncharacterized protein</fullName>
    </submittedName>
</protein>
<sequence>MFLGLAIATLTRMMMENDEVSYLEGIRQAKEAKEESANDQN</sequence>